<dbReference type="FunFam" id="2.60.40.10:FF:000093">
    <property type="entry name" value="Down syndrome cell adhesion molecule, isoform B"/>
    <property type="match status" value="1"/>
</dbReference>
<organism evidence="13">
    <name type="scientific">Timema cristinae</name>
    <name type="common">Walking stick</name>
    <dbReference type="NCBI Taxonomy" id="61476"/>
    <lineage>
        <taxon>Eukaryota</taxon>
        <taxon>Metazoa</taxon>
        <taxon>Ecdysozoa</taxon>
        <taxon>Arthropoda</taxon>
        <taxon>Hexapoda</taxon>
        <taxon>Insecta</taxon>
        <taxon>Pterygota</taxon>
        <taxon>Neoptera</taxon>
        <taxon>Polyneoptera</taxon>
        <taxon>Phasmatodea</taxon>
        <taxon>Timematodea</taxon>
        <taxon>Timematoidea</taxon>
        <taxon>Timematidae</taxon>
        <taxon>Timema</taxon>
    </lineage>
</organism>
<keyword evidence="6" id="KW-1133">Transmembrane helix</keyword>
<feature type="domain" description="Fibronectin type-III" evidence="12">
    <location>
        <begin position="619"/>
        <end position="745"/>
    </location>
</feature>
<feature type="domain" description="Ig-like" evidence="11">
    <location>
        <begin position="310"/>
        <end position="410"/>
    </location>
</feature>
<dbReference type="CDD" id="cd20958">
    <property type="entry name" value="IgI_5_Dscam"/>
    <property type="match status" value="1"/>
</dbReference>
<evidence type="ECO:0000259" key="11">
    <source>
        <dbReference type="PROSITE" id="PS50835"/>
    </source>
</evidence>
<dbReference type="GO" id="GO:0007156">
    <property type="term" value="P:homophilic cell adhesion via plasma membrane adhesion molecules"/>
    <property type="evidence" value="ECO:0007669"/>
    <property type="project" value="TreeGrafter"/>
</dbReference>
<sequence>MRDMAQGTSELRLGAAIKCNVFNLRFVIGQYVPMYGDVISHVNITSVHVQEGGTYQCSAVNRVGEASHSAQLNVYGKLHIGQIVADRWLFQGAPHVRPMGEVSAVAGENLKITCPVAGFPIDGVKWYKGDRELPINRRHLVFPNNTLVIEKVQSGVDNGVYRCDATDKQARTASGTAHVNVMVDETADDGEIEFDCVPVPPKITPFNFRSDLHLGERVGVQCVVSKGDPPLDVYWLKDGHKLGVHDGQVEGEGIVLRTLDQFTSVLSIGALALTHGGNYTCQARNNAALATHTAPLSVNVCAWGCVSVPPAITPFSFGELSAGERVRVTCSVKRGDGPIAISWLKDASPLMSQGPSLSLHDELDLTIQHLEEFSSVLAIRSVSSRHSGNYTCVASNPTRTTMFTAQLLVTVPPTWVVEPQNADVKLGQQVVLDCKVEGFPKPTISWKKASGQTPGHYHELSTHQLKQQSGGAHLLPNGSLLLETVAQEDEGHYLCEASNGIGVGLSAVVQLTVHDAPAMPTNVRVLERTSRRVTIAWTPAQDGNSPITRYIIRYNPMQDSWQGPSEEITAEGSQSNVILTPLRPSTLYSVRVVAENTLGPGAASQELRVRTDEEAPSAPPLHIMVEATSSTQLVLTWEPPPEDQWNGPLLGHYVGHRELGLQLLVQLYVQEVVLCVAGLKMYRHGILKASVNIILTTVAWRGNGKEEWHLNGLKKFYKYGLVVQAFNSKGPGPLAMQVVAQTLEDVPDSSPRDVRCAPLSPESLQVSWQPPPETLVHGVIQGYRLLYEPVPATEQHDIAEPRTKMTTALKTVLHGLLKFTNYSIELLAFTRVGDGVKSTRAYCQTKEDVPGPPAGIKAVLQDPETALVTWLTPTHPNGVILRYSVHIRVVDGGRQVDVRSISHHSPSHLQYQLPGLKKRLFYEFWVTAFTKVGEGQSSPVVSLTPSSKVKASIVSFGGAQLAAWKSDVRLPCRAVGIQELKRQWLVGDSPLNQQPRLNIAPDGSLLLSTVQRSDQGEYTCVVWNEYGKDVITYHLRVQDRSVQDRKRGGEEEEDGSRLIHMFLGGSSLFESLVGVAVDEAGTIPGSMGLAQSAGLVDRIPPGTPLLLMTESTQHTLQLQWKLGDDGGSPIRGFVLHYKLEHGEWEEARLDGTRSTHVLANLRCGTLYHVYVTAYNRVGSGSPSKTLDVRTRGGLPLLPAPADLLLLNSSSVALRLSIWPDGGCPMLYYVVEYAPRLMEVDNWLVESREPSPHQSLEDVQANANQDNKHNLARREQYYATVRKLPPSPGTLECIPEYSEDIRPYATFHVPGPQSSESTKLQTFVYRESDASPTVKSVKSEYCRVKKSHQCDEYDSFGSESDTEPGTSSRTESSNQLDDGGHHGDMSRSYHPPVSRLAKPLVNSIYPGPEWSPPAVDPLSSVERRPFQRRYCQTHLPK</sequence>
<evidence type="ECO:0000256" key="10">
    <source>
        <dbReference type="SAM" id="MobiDB-lite"/>
    </source>
</evidence>
<dbReference type="Gene3D" id="2.60.40.10">
    <property type="entry name" value="Immunoglobulins"/>
    <property type="match status" value="11"/>
</dbReference>
<dbReference type="PANTHER" id="PTHR10075:SF14">
    <property type="entry name" value="CELL ADHESION MOLECULE DSCAM2-RELATED"/>
    <property type="match status" value="1"/>
</dbReference>
<keyword evidence="7" id="KW-0472">Membrane</keyword>
<protein>
    <recommendedName>
        <fullName evidence="14">Down syndrome cell adhesion molecule-like protein Dscam2</fullName>
    </recommendedName>
</protein>
<keyword evidence="2" id="KW-0812">Transmembrane</keyword>
<dbReference type="PANTHER" id="PTHR10075">
    <property type="entry name" value="BASIGIN RELATED"/>
    <property type="match status" value="1"/>
</dbReference>
<keyword evidence="5" id="KW-0130">Cell adhesion</keyword>
<feature type="domain" description="Ig-like" evidence="11">
    <location>
        <begin position="94"/>
        <end position="174"/>
    </location>
</feature>
<dbReference type="InterPro" id="IPR003961">
    <property type="entry name" value="FN3_dom"/>
</dbReference>
<keyword evidence="8" id="KW-1015">Disulfide bond</keyword>
<dbReference type="InterPro" id="IPR013783">
    <property type="entry name" value="Ig-like_fold"/>
</dbReference>
<evidence type="ECO:0000256" key="1">
    <source>
        <dbReference type="ARBA" id="ARBA00004370"/>
    </source>
</evidence>
<dbReference type="InterPro" id="IPR036179">
    <property type="entry name" value="Ig-like_dom_sf"/>
</dbReference>
<dbReference type="PROSITE" id="PS50853">
    <property type="entry name" value="FN3"/>
    <property type="match status" value="5"/>
</dbReference>
<feature type="domain" description="Fibronectin type-III" evidence="12">
    <location>
        <begin position="1100"/>
        <end position="1193"/>
    </location>
</feature>
<dbReference type="SMART" id="SM00408">
    <property type="entry name" value="IGc2"/>
    <property type="match status" value="5"/>
</dbReference>
<feature type="domain" description="Ig-like" evidence="11">
    <location>
        <begin position="413"/>
        <end position="512"/>
    </location>
</feature>
<reference evidence="13" key="1">
    <citation type="submission" date="2020-11" db="EMBL/GenBank/DDBJ databases">
        <authorList>
            <person name="Tran Van P."/>
        </authorList>
    </citation>
    <scope>NUCLEOTIDE SEQUENCE</scope>
</reference>
<feature type="domain" description="Ig-like" evidence="11">
    <location>
        <begin position="201"/>
        <end position="297"/>
    </location>
</feature>
<dbReference type="SUPFAM" id="SSF49265">
    <property type="entry name" value="Fibronectin type III"/>
    <property type="match status" value="4"/>
</dbReference>
<dbReference type="Pfam" id="PF00041">
    <property type="entry name" value="fn3"/>
    <property type="match status" value="4"/>
</dbReference>
<dbReference type="GO" id="GO:0070593">
    <property type="term" value="P:dendrite self-avoidance"/>
    <property type="evidence" value="ECO:0007669"/>
    <property type="project" value="TreeGrafter"/>
</dbReference>
<keyword evidence="3" id="KW-0732">Signal</keyword>
<evidence type="ECO:0000256" key="2">
    <source>
        <dbReference type="ARBA" id="ARBA00022692"/>
    </source>
</evidence>
<evidence type="ECO:0008006" key="14">
    <source>
        <dbReference type="Google" id="ProtNLM"/>
    </source>
</evidence>
<dbReference type="GO" id="GO:0098632">
    <property type="term" value="F:cell-cell adhesion mediator activity"/>
    <property type="evidence" value="ECO:0007669"/>
    <property type="project" value="TreeGrafter"/>
</dbReference>
<feature type="compositionally biased region" description="Polar residues" evidence="10">
    <location>
        <begin position="1356"/>
        <end position="1375"/>
    </location>
</feature>
<feature type="region of interest" description="Disordered" evidence="10">
    <location>
        <begin position="1351"/>
        <end position="1436"/>
    </location>
</feature>
<feature type="domain" description="Fibronectin type-III" evidence="12">
    <location>
        <begin position="519"/>
        <end position="614"/>
    </location>
</feature>
<accession>A0A7R9CTK6</accession>
<feature type="domain" description="Fibronectin type-III" evidence="12">
    <location>
        <begin position="852"/>
        <end position="948"/>
    </location>
</feature>
<evidence type="ECO:0000256" key="3">
    <source>
        <dbReference type="ARBA" id="ARBA00022729"/>
    </source>
</evidence>
<evidence type="ECO:0000256" key="8">
    <source>
        <dbReference type="ARBA" id="ARBA00023157"/>
    </source>
</evidence>
<proteinExistence type="predicted"/>
<name>A0A7R9CTK6_TIMCR</name>
<dbReference type="GO" id="GO:0007411">
    <property type="term" value="P:axon guidance"/>
    <property type="evidence" value="ECO:0007669"/>
    <property type="project" value="TreeGrafter"/>
</dbReference>
<feature type="domain" description="Ig-like" evidence="11">
    <location>
        <begin position="939"/>
        <end position="1038"/>
    </location>
</feature>
<dbReference type="SUPFAM" id="SSF48726">
    <property type="entry name" value="Immunoglobulin"/>
    <property type="match status" value="6"/>
</dbReference>
<evidence type="ECO:0000259" key="12">
    <source>
        <dbReference type="PROSITE" id="PS50853"/>
    </source>
</evidence>
<dbReference type="CDD" id="cd00063">
    <property type="entry name" value="FN3"/>
    <property type="match status" value="5"/>
</dbReference>
<evidence type="ECO:0000313" key="13">
    <source>
        <dbReference type="EMBL" id="CAD7402191.1"/>
    </source>
</evidence>
<dbReference type="SMART" id="SM00409">
    <property type="entry name" value="IG"/>
    <property type="match status" value="6"/>
</dbReference>
<keyword evidence="9" id="KW-0393">Immunoglobulin domain</keyword>
<dbReference type="GO" id="GO:0005886">
    <property type="term" value="C:plasma membrane"/>
    <property type="evidence" value="ECO:0007669"/>
    <property type="project" value="TreeGrafter"/>
</dbReference>
<gene>
    <name evidence="13" type="ORF">TCEB3V08_LOCUS6360</name>
</gene>
<evidence type="ECO:0000256" key="5">
    <source>
        <dbReference type="ARBA" id="ARBA00022889"/>
    </source>
</evidence>
<dbReference type="FunFam" id="2.60.40.10:FF:000104">
    <property type="entry name" value="Down syndrome cell adhesion molecule b"/>
    <property type="match status" value="1"/>
</dbReference>
<dbReference type="InterPro" id="IPR036116">
    <property type="entry name" value="FN3_sf"/>
</dbReference>
<evidence type="ECO:0000256" key="7">
    <source>
        <dbReference type="ARBA" id="ARBA00023136"/>
    </source>
</evidence>
<dbReference type="FunFam" id="2.60.40.10:FF:000333">
    <property type="entry name" value="Down syndrome cell adhesion molecule"/>
    <property type="match status" value="2"/>
</dbReference>
<feature type="domain" description="Fibronectin type-III" evidence="12">
    <location>
        <begin position="750"/>
        <end position="848"/>
    </location>
</feature>
<dbReference type="InterPro" id="IPR007110">
    <property type="entry name" value="Ig-like_dom"/>
</dbReference>
<keyword evidence="4" id="KW-0677">Repeat</keyword>
<dbReference type="PROSITE" id="PS50835">
    <property type="entry name" value="IG_LIKE"/>
    <property type="match status" value="5"/>
</dbReference>
<dbReference type="InterPro" id="IPR003598">
    <property type="entry name" value="Ig_sub2"/>
</dbReference>
<comment type="subcellular location">
    <subcellularLocation>
        <location evidence="1">Membrane</location>
    </subcellularLocation>
</comment>
<dbReference type="GO" id="GO:0030424">
    <property type="term" value="C:axon"/>
    <property type="evidence" value="ECO:0007669"/>
    <property type="project" value="TreeGrafter"/>
</dbReference>
<dbReference type="InterPro" id="IPR013098">
    <property type="entry name" value="Ig_I-set"/>
</dbReference>
<dbReference type="Pfam" id="PF07679">
    <property type="entry name" value="I-set"/>
    <property type="match status" value="2"/>
</dbReference>
<dbReference type="EMBL" id="OC318484">
    <property type="protein sequence ID" value="CAD7402191.1"/>
    <property type="molecule type" value="Genomic_DNA"/>
</dbReference>
<evidence type="ECO:0000256" key="4">
    <source>
        <dbReference type="ARBA" id="ARBA00022737"/>
    </source>
</evidence>
<evidence type="ECO:0000256" key="6">
    <source>
        <dbReference type="ARBA" id="ARBA00022989"/>
    </source>
</evidence>
<feature type="region of interest" description="Disordered" evidence="10">
    <location>
        <begin position="1248"/>
        <end position="1270"/>
    </location>
</feature>
<dbReference type="InterPro" id="IPR003599">
    <property type="entry name" value="Ig_sub"/>
</dbReference>
<evidence type="ECO:0000256" key="9">
    <source>
        <dbReference type="ARBA" id="ARBA00023319"/>
    </source>
</evidence>
<dbReference type="Pfam" id="PF13927">
    <property type="entry name" value="Ig_3"/>
    <property type="match status" value="3"/>
</dbReference>
<feature type="compositionally biased region" description="Basic and acidic residues" evidence="10">
    <location>
        <begin position="1377"/>
        <end position="1386"/>
    </location>
</feature>
<dbReference type="SMART" id="SM00060">
    <property type="entry name" value="FN3"/>
    <property type="match status" value="5"/>
</dbReference>